<name>A0AAN6ZT63_9PEZI</name>
<dbReference type="Proteomes" id="UP001302745">
    <property type="component" value="Unassembled WGS sequence"/>
</dbReference>
<feature type="transmembrane region" description="Helical" evidence="2">
    <location>
        <begin position="29"/>
        <end position="51"/>
    </location>
</feature>
<evidence type="ECO:0000313" key="4">
    <source>
        <dbReference type="Proteomes" id="UP001302745"/>
    </source>
</evidence>
<comment type="caution">
    <text evidence="3">The sequence shown here is derived from an EMBL/GenBank/DDBJ whole genome shotgun (WGS) entry which is preliminary data.</text>
</comment>
<reference evidence="3" key="2">
    <citation type="submission" date="2023-05" db="EMBL/GenBank/DDBJ databases">
        <authorList>
            <consortium name="Lawrence Berkeley National Laboratory"/>
            <person name="Steindorff A."/>
            <person name="Hensen N."/>
            <person name="Bonometti L."/>
            <person name="Westerberg I."/>
            <person name="Brannstrom I.O."/>
            <person name="Guillou S."/>
            <person name="Cros-Aarteil S."/>
            <person name="Calhoun S."/>
            <person name="Haridas S."/>
            <person name="Kuo A."/>
            <person name="Mondo S."/>
            <person name="Pangilinan J."/>
            <person name="Riley R."/>
            <person name="Labutti K."/>
            <person name="Andreopoulos B."/>
            <person name="Lipzen A."/>
            <person name="Chen C."/>
            <person name="Yanf M."/>
            <person name="Daum C."/>
            <person name="Ng V."/>
            <person name="Clum A."/>
            <person name="Ohm R."/>
            <person name="Martin F."/>
            <person name="Silar P."/>
            <person name="Natvig D."/>
            <person name="Lalanne C."/>
            <person name="Gautier V."/>
            <person name="Ament-Velasquez S.L."/>
            <person name="Kruys A."/>
            <person name="Hutchinson M.I."/>
            <person name="Powell A.J."/>
            <person name="Barry K."/>
            <person name="Miller A.N."/>
            <person name="Grigoriev I.V."/>
            <person name="Debuchy R."/>
            <person name="Gladieux P."/>
            <person name="Thoren M.H."/>
            <person name="Johannesson H."/>
        </authorList>
    </citation>
    <scope>NUCLEOTIDE SEQUENCE</scope>
    <source>
        <strain evidence="3">CBS 538.74</strain>
    </source>
</reference>
<dbReference type="PANTHER" id="PTHR35394:SF5">
    <property type="entry name" value="DUF3176 DOMAIN-CONTAINING PROTEIN"/>
    <property type="match status" value="1"/>
</dbReference>
<keyword evidence="2" id="KW-0472">Membrane</keyword>
<evidence type="ECO:0000256" key="2">
    <source>
        <dbReference type="SAM" id="Phobius"/>
    </source>
</evidence>
<dbReference type="EMBL" id="MU857103">
    <property type="protein sequence ID" value="KAK4150022.1"/>
    <property type="molecule type" value="Genomic_DNA"/>
</dbReference>
<reference evidence="3" key="1">
    <citation type="journal article" date="2023" name="Mol. Phylogenet. Evol.">
        <title>Genome-scale phylogeny and comparative genomics of the fungal order Sordariales.</title>
        <authorList>
            <person name="Hensen N."/>
            <person name="Bonometti L."/>
            <person name="Westerberg I."/>
            <person name="Brannstrom I.O."/>
            <person name="Guillou S."/>
            <person name="Cros-Aarteil S."/>
            <person name="Calhoun S."/>
            <person name="Haridas S."/>
            <person name="Kuo A."/>
            <person name="Mondo S."/>
            <person name="Pangilinan J."/>
            <person name="Riley R."/>
            <person name="LaButti K."/>
            <person name="Andreopoulos B."/>
            <person name="Lipzen A."/>
            <person name="Chen C."/>
            <person name="Yan M."/>
            <person name="Daum C."/>
            <person name="Ng V."/>
            <person name="Clum A."/>
            <person name="Steindorff A."/>
            <person name="Ohm R.A."/>
            <person name="Martin F."/>
            <person name="Silar P."/>
            <person name="Natvig D.O."/>
            <person name="Lalanne C."/>
            <person name="Gautier V."/>
            <person name="Ament-Velasquez S.L."/>
            <person name="Kruys A."/>
            <person name="Hutchinson M.I."/>
            <person name="Powell A.J."/>
            <person name="Barry K."/>
            <person name="Miller A.N."/>
            <person name="Grigoriev I.V."/>
            <person name="Debuchy R."/>
            <person name="Gladieux P."/>
            <person name="Hiltunen Thoren M."/>
            <person name="Johannesson H."/>
        </authorList>
    </citation>
    <scope>NUCLEOTIDE SEQUENCE</scope>
    <source>
        <strain evidence="3">CBS 538.74</strain>
    </source>
</reference>
<feature type="region of interest" description="Disordered" evidence="1">
    <location>
        <begin position="1"/>
        <end position="23"/>
    </location>
</feature>
<feature type="transmembrane region" description="Helical" evidence="2">
    <location>
        <begin position="107"/>
        <end position="124"/>
    </location>
</feature>
<feature type="transmembrane region" description="Helical" evidence="2">
    <location>
        <begin position="63"/>
        <end position="86"/>
    </location>
</feature>
<evidence type="ECO:0000256" key="1">
    <source>
        <dbReference type="SAM" id="MobiDB-lite"/>
    </source>
</evidence>
<feature type="compositionally biased region" description="Polar residues" evidence="1">
    <location>
        <begin position="1"/>
        <end position="12"/>
    </location>
</feature>
<dbReference type="AlphaFoldDB" id="A0AAN6ZT63"/>
<sequence>MQADAPNTSPSGVDSPFDSPRRRSPTWGWAWELLAMTANVGSIAAVVAILVTMDNRPLTDWNFFLSIAATIAIFGMAAKSAAAFAIGGYVKASRGPLGSLVLLARRPLGLASIAAVVTLLALGFETFV</sequence>
<accession>A0AAN6ZT63</accession>
<dbReference type="PANTHER" id="PTHR35394">
    <property type="entry name" value="DUF3176 DOMAIN-CONTAINING PROTEIN"/>
    <property type="match status" value="1"/>
</dbReference>
<organism evidence="3 4">
    <name type="scientific">Chaetomidium leptoderma</name>
    <dbReference type="NCBI Taxonomy" id="669021"/>
    <lineage>
        <taxon>Eukaryota</taxon>
        <taxon>Fungi</taxon>
        <taxon>Dikarya</taxon>
        <taxon>Ascomycota</taxon>
        <taxon>Pezizomycotina</taxon>
        <taxon>Sordariomycetes</taxon>
        <taxon>Sordariomycetidae</taxon>
        <taxon>Sordariales</taxon>
        <taxon>Chaetomiaceae</taxon>
        <taxon>Chaetomidium</taxon>
    </lineage>
</organism>
<evidence type="ECO:0000313" key="3">
    <source>
        <dbReference type="EMBL" id="KAK4150022.1"/>
    </source>
</evidence>
<keyword evidence="2" id="KW-1133">Transmembrane helix</keyword>
<keyword evidence="2" id="KW-0812">Transmembrane</keyword>
<protein>
    <submittedName>
        <fullName evidence="3">Uncharacterized protein</fullName>
    </submittedName>
</protein>
<proteinExistence type="predicted"/>
<keyword evidence="4" id="KW-1185">Reference proteome</keyword>
<gene>
    <name evidence="3" type="ORF">C8A00DRAFT_37380</name>
</gene>